<dbReference type="PATRIC" id="fig|512565.3.peg.777"/>
<evidence type="ECO:0000313" key="1">
    <source>
        <dbReference type="EMBL" id="BAL85993.1"/>
    </source>
</evidence>
<accession>I0GZ06</accession>
<sequence length="103" mass="11428">MSDFAAAIDRLLNQVRHWEERRWSQPATTTGQTRAQLIHGLAQQLADLGAEAEKSPRHELPLLHPMVLPDQLRVLADDILIAGPPPELLTRATTAVTEAHKTL</sequence>
<gene>
    <name evidence="1" type="ordered locus">AMIS_7730</name>
</gene>
<reference evidence="1 2" key="1">
    <citation type="submission" date="2012-02" db="EMBL/GenBank/DDBJ databases">
        <title>Complete genome sequence of Actinoplanes missouriensis 431 (= NBRC 102363).</title>
        <authorList>
            <person name="Ohnishi Y."/>
            <person name="Ishikawa J."/>
            <person name="Sekine M."/>
            <person name="Hosoyama A."/>
            <person name="Harada T."/>
            <person name="Narita H."/>
            <person name="Hata T."/>
            <person name="Konno Y."/>
            <person name="Tutikane K."/>
            <person name="Fujita N."/>
            <person name="Horinouchi S."/>
            <person name="Hayakawa M."/>
        </authorList>
    </citation>
    <scope>NUCLEOTIDE SEQUENCE [LARGE SCALE GENOMIC DNA]</scope>
    <source>
        <strain evidence="2">ATCC 14538 / DSM 43046 / CBS 188.64 / JCM 3121 / NBRC 102363 / NCIMB 12654 / NRRL B-3342 / UNCC 431</strain>
    </source>
</reference>
<protein>
    <submittedName>
        <fullName evidence="1">Uncharacterized protein</fullName>
    </submittedName>
</protein>
<dbReference type="EMBL" id="AP012319">
    <property type="protein sequence ID" value="BAL85993.1"/>
    <property type="molecule type" value="Genomic_DNA"/>
</dbReference>
<organism evidence="1 2">
    <name type="scientific">Actinoplanes missouriensis (strain ATCC 14538 / DSM 43046 / CBS 188.64 / JCM 3121 / NBRC 102363 / NCIMB 12654 / NRRL B-3342 / UNCC 431)</name>
    <dbReference type="NCBI Taxonomy" id="512565"/>
    <lineage>
        <taxon>Bacteria</taxon>
        <taxon>Bacillati</taxon>
        <taxon>Actinomycetota</taxon>
        <taxon>Actinomycetes</taxon>
        <taxon>Micromonosporales</taxon>
        <taxon>Micromonosporaceae</taxon>
        <taxon>Actinoplanes</taxon>
    </lineage>
</organism>
<dbReference type="RefSeq" id="WP_014440890.1">
    <property type="nucleotide sequence ID" value="NC_017093.1"/>
</dbReference>
<dbReference type="OrthoDB" id="3402197at2"/>
<dbReference type="HOGENOM" id="CLU_161236_0_0_11"/>
<dbReference type="eggNOG" id="ENOG502ZUG8">
    <property type="taxonomic scope" value="Bacteria"/>
</dbReference>
<dbReference type="Proteomes" id="UP000007882">
    <property type="component" value="Chromosome"/>
</dbReference>
<evidence type="ECO:0000313" key="2">
    <source>
        <dbReference type="Proteomes" id="UP000007882"/>
    </source>
</evidence>
<dbReference type="KEGG" id="ams:AMIS_7730"/>
<keyword evidence="2" id="KW-1185">Reference proteome</keyword>
<name>I0GZ06_ACTM4</name>
<proteinExistence type="predicted"/>
<dbReference type="AlphaFoldDB" id="I0GZ06"/>